<evidence type="ECO:0000256" key="5">
    <source>
        <dbReference type="ARBA" id="ARBA00022839"/>
    </source>
</evidence>
<name>A0A1G8N318_9GAMM</name>
<dbReference type="InterPro" id="IPR006292">
    <property type="entry name" value="RNase_D"/>
</dbReference>
<keyword evidence="1 6" id="KW-0963">Cytoplasm</keyword>
<dbReference type="PROSITE" id="PS50967">
    <property type="entry name" value="HRDC"/>
    <property type="match status" value="1"/>
</dbReference>
<dbReference type="CDD" id="cd06142">
    <property type="entry name" value="RNaseD_exo"/>
    <property type="match status" value="1"/>
</dbReference>
<evidence type="ECO:0000256" key="4">
    <source>
        <dbReference type="ARBA" id="ARBA00022801"/>
    </source>
</evidence>
<dbReference type="Gene3D" id="1.10.150.80">
    <property type="entry name" value="HRDC domain"/>
    <property type="match status" value="2"/>
</dbReference>
<dbReference type="GO" id="GO:0003676">
    <property type="term" value="F:nucleic acid binding"/>
    <property type="evidence" value="ECO:0007669"/>
    <property type="project" value="InterPro"/>
</dbReference>
<dbReference type="Pfam" id="PF01612">
    <property type="entry name" value="DNA_pol_A_exo1"/>
    <property type="match status" value="1"/>
</dbReference>
<evidence type="ECO:0000259" key="7">
    <source>
        <dbReference type="PROSITE" id="PS50967"/>
    </source>
</evidence>
<dbReference type="GO" id="GO:0000166">
    <property type="term" value="F:nucleotide binding"/>
    <property type="evidence" value="ECO:0007669"/>
    <property type="project" value="InterPro"/>
</dbReference>
<dbReference type="Gene3D" id="3.30.420.10">
    <property type="entry name" value="Ribonuclease H-like superfamily/Ribonuclease H"/>
    <property type="match status" value="1"/>
</dbReference>
<keyword evidence="2 6" id="KW-0819">tRNA processing</keyword>
<dbReference type="GO" id="GO:0005737">
    <property type="term" value="C:cytoplasm"/>
    <property type="evidence" value="ECO:0007669"/>
    <property type="project" value="UniProtKB-SubCell"/>
</dbReference>
<keyword evidence="3 6" id="KW-0540">Nuclease</keyword>
<evidence type="ECO:0000256" key="2">
    <source>
        <dbReference type="ARBA" id="ARBA00022694"/>
    </source>
</evidence>
<dbReference type="SMART" id="SM00341">
    <property type="entry name" value="HRDC"/>
    <property type="match status" value="1"/>
</dbReference>
<dbReference type="Pfam" id="PF00570">
    <property type="entry name" value="HRDC"/>
    <property type="match status" value="1"/>
</dbReference>
<organism evidence="8 9">
    <name type="scientific">Billgrantia gudaonensis</name>
    <dbReference type="NCBI Taxonomy" id="376427"/>
    <lineage>
        <taxon>Bacteria</taxon>
        <taxon>Pseudomonadati</taxon>
        <taxon>Pseudomonadota</taxon>
        <taxon>Gammaproteobacteria</taxon>
        <taxon>Oceanospirillales</taxon>
        <taxon>Halomonadaceae</taxon>
        <taxon>Billgrantia</taxon>
    </lineage>
</organism>
<dbReference type="InterPro" id="IPR010997">
    <property type="entry name" value="HRDC-like_sf"/>
</dbReference>
<dbReference type="RefSeq" id="WP_089682189.1">
    <property type="nucleotide sequence ID" value="NZ_FNES01000001.1"/>
</dbReference>
<evidence type="ECO:0000256" key="1">
    <source>
        <dbReference type="ARBA" id="ARBA00022490"/>
    </source>
</evidence>
<dbReference type="GO" id="GO:0042780">
    <property type="term" value="P:tRNA 3'-end processing"/>
    <property type="evidence" value="ECO:0007669"/>
    <property type="project" value="UniProtKB-UniRule"/>
</dbReference>
<comment type="subcellular location">
    <subcellularLocation>
        <location evidence="6">Cytoplasm</location>
    </subcellularLocation>
</comment>
<dbReference type="AlphaFoldDB" id="A0A1G8N318"/>
<comment type="function">
    <text evidence="6">Exonuclease involved in the 3' processing of various precursor tRNAs. Initiates hydrolysis at the 3'-terminus of an RNA molecule and releases 5'-mononucleotides.</text>
</comment>
<dbReference type="InterPro" id="IPR044876">
    <property type="entry name" value="HRDC_dom_sf"/>
</dbReference>
<dbReference type="InterPro" id="IPR012337">
    <property type="entry name" value="RNaseH-like_sf"/>
</dbReference>
<dbReference type="InterPro" id="IPR002562">
    <property type="entry name" value="3'-5'_exonuclease_dom"/>
</dbReference>
<gene>
    <name evidence="6" type="primary">rnd</name>
    <name evidence="8" type="ORF">SAMN04487954_101208</name>
</gene>
<keyword evidence="5 6" id="KW-0269">Exonuclease</keyword>
<evidence type="ECO:0000256" key="3">
    <source>
        <dbReference type="ARBA" id="ARBA00022722"/>
    </source>
</evidence>
<dbReference type="STRING" id="376427.SAMN04487954_101208"/>
<sequence length="376" mass="42251">MTLTPEIRWIDTPEALDDACAEVADAEVIALDTEFFREKTFHPVPALIQFSAGGAAHLVDPLAVDCTESFRDLLAEGPLKLLHASSEDLEVLAHWAGISVAPLVDTQVAQALLGEDPAMGYQRLVEHWTGMNLPKDETRSDWLARPLSDSQRLYAALDVSFLLQVWEGQRAALERQERLAWLLEDCRELVAQALRSNAADGQWYRRHRQLWRLPPRGIEAYRLLTTWREGEARRRNLPRGWLVNDRVLYGVAERLPENRHQLAEVDDIKPGLIKRDGDTLLALVREARQRDAESLPAALPSPMTPAFKQRLKALKRVVNGAAERLGLAPEVLLRRRDLEALVVADLTGQALPQPGGWRGELLADDLARALDEVNDR</sequence>
<comment type="similarity">
    <text evidence="6">Belongs to the RNase D family.</text>
</comment>
<dbReference type="GO" id="GO:0033890">
    <property type="term" value="F:ribonuclease D activity"/>
    <property type="evidence" value="ECO:0007669"/>
    <property type="project" value="UniProtKB-UniRule"/>
</dbReference>
<dbReference type="Proteomes" id="UP000198525">
    <property type="component" value="Unassembled WGS sequence"/>
</dbReference>
<accession>A0A1G8N318</accession>
<dbReference type="PANTHER" id="PTHR47649:SF1">
    <property type="entry name" value="RIBONUCLEASE D"/>
    <property type="match status" value="1"/>
</dbReference>
<dbReference type="InterPro" id="IPR036397">
    <property type="entry name" value="RNaseH_sf"/>
</dbReference>
<evidence type="ECO:0000313" key="9">
    <source>
        <dbReference type="Proteomes" id="UP000198525"/>
    </source>
</evidence>
<dbReference type="GO" id="GO:0008408">
    <property type="term" value="F:3'-5' exonuclease activity"/>
    <property type="evidence" value="ECO:0007669"/>
    <property type="project" value="InterPro"/>
</dbReference>
<proteinExistence type="inferred from homology"/>
<comment type="catalytic activity">
    <reaction evidence="6">
        <text>Exonucleolytic cleavage that removes extra residues from the 3'-terminus of tRNA to produce 5'-mononucleotides.</text>
        <dbReference type="EC" id="3.1.13.5"/>
    </reaction>
</comment>
<dbReference type="HAMAP" id="MF_01899">
    <property type="entry name" value="RNase_D"/>
    <property type="match status" value="1"/>
</dbReference>
<keyword evidence="9" id="KW-1185">Reference proteome</keyword>
<dbReference type="PANTHER" id="PTHR47649">
    <property type="entry name" value="RIBONUCLEASE D"/>
    <property type="match status" value="1"/>
</dbReference>
<dbReference type="EC" id="3.1.13.5" evidence="6"/>
<dbReference type="NCBIfam" id="TIGR01388">
    <property type="entry name" value="rnd"/>
    <property type="match status" value="1"/>
</dbReference>
<evidence type="ECO:0000313" key="8">
    <source>
        <dbReference type="EMBL" id="SDI74496.1"/>
    </source>
</evidence>
<dbReference type="InterPro" id="IPR051086">
    <property type="entry name" value="RNase_D-like"/>
</dbReference>
<dbReference type="EMBL" id="FNES01000001">
    <property type="protein sequence ID" value="SDI74496.1"/>
    <property type="molecule type" value="Genomic_DNA"/>
</dbReference>
<comment type="cofactor">
    <cofactor evidence="6">
        <name>a divalent metal cation</name>
        <dbReference type="ChEBI" id="CHEBI:60240"/>
    </cofactor>
</comment>
<dbReference type="SUPFAM" id="SSF47819">
    <property type="entry name" value="HRDC-like"/>
    <property type="match status" value="2"/>
</dbReference>
<feature type="domain" description="HRDC" evidence="7">
    <location>
        <begin position="214"/>
        <end position="294"/>
    </location>
</feature>
<reference evidence="8 9" key="1">
    <citation type="submission" date="2016-10" db="EMBL/GenBank/DDBJ databases">
        <authorList>
            <person name="de Groot N.N."/>
        </authorList>
    </citation>
    <scope>NUCLEOTIDE SEQUENCE [LARGE SCALE GENOMIC DNA]</scope>
    <source>
        <strain evidence="8 9">CGMCC 1.6133</strain>
    </source>
</reference>
<protein>
    <recommendedName>
        <fullName evidence="6">Ribonuclease D</fullName>
        <shortName evidence="6">RNase D</shortName>
        <ecNumber evidence="6">3.1.13.5</ecNumber>
    </recommendedName>
</protein>
<dbReference type="SUPFAM" id="SSF53098">
    <property type="entry name" value="Ribonuclease H-like"/>
    <property type="match status" value="1"/>
</dbReference>
<dbReference type="InterPro" id="IPR002121">
    <property type="entry name" value="HRDC_dom"/>
</dbReference>
<keyword evidence="4 6" id="KW-0378">Hydrolase</keyword>
<evidence type="ECO:0000256" key="6">
    <source>
        <dbReference type="HAMAP-Rule" id="MF_01899"/>
    </source>
</evidence>
<dbReference type="OrthoDB" id="9800549at2"/>
<dbReference type="SMART" id="SM00474">
    <property type="entry name" value="35EXOc"/>
    <property type="match status" value="1"/>
</dbReference>